<feature type="region of interest" description="Disordered" evidence="3">
    <location>
        <begin position="1"/>
        <end position="20"/>
    </location>
</feature>
<keyword evidence="1" id="KW-0489">Methyltransferase</keyword>
<evidence type="ECO:0000256" key="3">
    <source>
        <dbReference type="SAM" id="MobiDB-lite"/>
    </source>
</evidence>
<evidence type="ECO:0000313" key="4">
    <source>
        <dbReference type="EMBL" id="SDZ41825.1"/>
    </source>
</evidence>
<dbReference type="Proteomes" id="UP000242415">
    <property type="component" value="Unassembled WGS sequence"/>
</dbReference>
<organism evidence="4 5">
    <name type="scientific">Micromonospora pattaloongensis</name>
    <dbReference type="NCBI Taxonomy" id="405436"/>
    <lineage>
        <taxon>Bacteria</taxon>
        <taxon>Bacillati</taxon>
        <taxon>Actinomycetota</taxon>
        <taxon>Actinomycetes</taxon>
        <taxon>Micromonosporales</taxon>
        <taxon>Micromonosporaceae</taxon>
        <taxon>Micromonospora</taxon>
    </lineage>
</organism>
<accession>A0A1H3SWB4</accession>
<dbReference type="EMBL" id="FNPH01000014">
    <property type="protein sequence ID" value="SDZ41825.1"/>
    <property type="molecule type" value="Genomic_DNA"/>
</dbReference>
<keyword evidence="2" id="KW-0808">Transferase</keyword>
<proteinExistence type="predicted"/>
<evidence type="ECO:0000256" key="2">
    <source>
        <dbReference type="ARBA" id="ARBA00022679"/>
    </source>
</evidence>
<dbReference type="PANTHER" id="PTHR43648:SF1">
    <property type="entry name" value="ELECTRON TRANSFER FLAVOPROTEIN BETA SUBUNIT LYSINE METHYLTRANSFERASE"/>
    <property type="match status" value="1"/>
</dbReference>
<keyword evidence="5" id="KW-1185">Reference proteome</keyword>
<evidence type="ECO:0000256" key="1">
    <source>
        <dbReference type="ARBA" id="ARBA00022603"/>
    </source>
</evidence>
<protein>
    <submittedName>
        <fullName evidence="4">Predicted nicotinamide N-methyase</fullName>
    </submittedName>
</protein>
<dbReference type="InterPro" id="IPR029063">
    <property type="entry name" value="SAM-dependent_MTases_sf"/>
</dbReference>
<dbReference type="PANTHER" id="PTHR43648">
    <property type="entry name" value="ELECTRON TRANSFER FLAVOPROTEIN BETA SUBUNIT LYSINE METHYLTRANSFERASE"/>
    <property type="match status" value="1"/>
</dbReference>
<name>A0A1H3SWB4_9ACTN</name>
<dbReference type="Pfam" id="PF06325">
    <property type="entry name" value="PrmA"/>
    <property type="match status" value="1"/>
</dbReference>
<sequence>MTPPSRGDGGTPVATAVAETDPRKPVRFDAGLVPGLETLLLYALSAPEHRPRSTSIDDLRLAPAPLVPEVRLLMAEDAIVLWARLEAEAGHVLPPPYWASAWTGGQGLARYILDHPDTVAGRHVLDVASGSGLVAIAAAIAGAARVTANDIDPYSIAAINANAHANDVDLTLSSSDLLDGDGDGADVVLAGDALYHPSVAARMLPFLARVVATGVPVLVGDPDRGHLPHDWLERVASYEVPEGSAPEDEQLQLTSVLAASTPVSPAAWPPVCPPDDWSHRWCRSGSP</sequence>
<dbReference type="GO" id="GO:0016279">
    <property type="term" value="F:protein-lysine N-methyltransferase activity"/>
    <property type="evidence" value="ECO:0007669"/>
    <property type="project" value="TreeGrafter"/>
</dbReference>
<gene>
    <name evidence="4" type="ORF">SAMN05444365_11473</name>
</gene>
<dbReference type="AlphaFoldDB" id="A0A1H3SWB4"/>
<dbReference type="InterPro" id="IPR050078">
    <property type="entry name" value="Ribosomal_L11_MeTrfase_PrmA"/>
</dbReference>
<dbReference type="SUPFAM" id="SSF53335">
    <property type="entry name" value="S-adenosyl-L-methionine-dependent methyltransferases"/>
    <property type="match status" value="1"/>
</dbReference>
<evidence type="ECO:0000313" key="5">
    <source>
        <dbReference type="Proteomes" id="UP000242415"/>
    </source>
</evidence>
<reference evidence="5" key="1">
    <citation type="submission" date="2016-10" db="EMBL/GenBank/DDBJ databases">
        <authorList>
            <person name="Varghese N."/>
            <person name="Submissions S."/>
        </authorList>
    </citation>
    <scope>NUCLEOTIDE SEQUENCE [LARGE SCALE GENOMIC DNA]</scope>
    <source>
        <strain evidence="5">DSM 45245</strain>
    </source>
</reference>
<dbReference type="GO" id="GO:0032259">
    <property type="term" value="P:methylation"/>
    <property type="evidence" value="ECO:0007669"/>
    <property type="project" value="UniProtKB-KW"/>
</dbReference>
<dbReference type="Gene3D" id="3.40.50.150">
    <property type="entry name" value="Vaccinia Virus protein VP39"/>
    <property type="match status" value="1"/>
</dbReference>
<dbReference type="STRING" id="405436.SAMN05444365_11473"/>